<sequence>MDVISDLAFGESFGCLERGDYHEWVHTLFAFLKYMSLAAAPRYYPTVEFILKMFMPKSVMEGQRKHMAYAREKITRRIDLKSERPDFMTPFMKNNVNFESVSREEIVETFNFVIIGGSETTATAMTGIFNHLTRKENKHVLEMSTREIRDKFIINEGLRMCNPVPGGLPRVVPAGGDTLA</sequence>
<dbReference type="SUPFAM" id="SSF48264">
    <property type="entry name" value="Cytochrome P450"/>
    <property type="match status" value="1"/>
</dbReference>
<dbReference type="PANTHER" id="PTHR24305">
    <property type="entry name" value="CYTOCHROME P450"/>
    <property type="match status" value="1"/>
</dbReference>
<keyword evidence="7" id="KW-1185">Reference proteome</keyword>
<dbReference type="GO" id="GO:0005506">
    <property type="term" value="F:iron ion binding"/>
    <property type="evidence" value="ECO:0007669"/>
    <property type="project" value="InterPro"/>
</dbReference>
<dbReference type="Pfam" id="PF00067">
    <property type="entry name" value="p450"/>
    <property type="match status" value="1"/>
</dbReference>
<dbReference type="PANTHER" id="PTHR24305:SF210">
    <property type="entry name" value="CYTOCHROME P450 MONOOXYGENASE ASQL-RELATED"/>
    <property type="match status" value="1"/>
</dbReference>
<comment type="similarity">
    <text evidence="2">Belongs to the cytochrome P450 family.</text>
</comment>
<dbReference type="Gene3D" id="1.10.630.10">
    <property type="entry name" value="Cytochrome P450"/>
    <property type="match status" value="1"/>
</dbReference>
<evidence type="ECO:0000256" key="5">
    <source>
        <dbReference type="ARBA" id="ARBA00023004"/>
    </source>
</evidence>
<dbReference type="InterPro" id="IPR050121">
    <property type="entry name" value="Cytochrome_P450_monoxygenase"/>
</dbReference>
<evidence type="ECO:0000313" key="6">
    <source>
        <dbReference type="EMBL" id="EHK98251.1"/>
    </source>
</evidence>
<dbReference type="GO" id="GO:0016705">
    <property type="term" value="F:oxidoreductase activity, acting on paired donors, with incorporation or reduction of molecular oxygen"/>
    <property type="evidence" value="ECO:0007669"/>
    <property type="project" value="InterPro"/>
</dbReference>
<dbReference type="InterPro" id="IPR001128">
    <property type="entry name" value="Cyt_P450"/>
</dbReference>
<dbReference type="InterPro" id="IPR036396">
    <property type="entry name" value="Cyt_P450_sf"/>
</dbReference>
<comment type="caution">
    <text evidence="6">The sequence shown here is derived from an EMBL/GenBank/DDBJ whole genome shotgun (WGS) entry which is preliminary data.</text>
</comment>
<evidence type="ECO:0000256" key="3">
    <source>
        <dbReference type="ARBA" id="ARBA00022617"/>
    </source>
</evidence>
<dbReference type="HOGENOM" id="CLU_1496350_0_0_1"/>
<evidence type="ECO:0000256" key="2">
    <source>
        <dbReference type="ARBA" id="ARBA00010617"/>
    </source>
</evidence>
<dbReference type="OrthoDB" id="1470350at2759"/>
<protein>
    <submittedName>
        <fullName evidence="6">Putative Isotrichodermin C-15 hydroxylase</fullName>
    </submittedName>
</protein>
<dbReference type="Proteomes" id="UP000005446">
    <property type="component" value="Unassembled WGS sequence"/>
</dbReference>
<dbReference type="InParanoid" id="H0ETF6"/>
<evidence type="ECO:0000256" key="4">
    <source>
        <dbReference type="ARBA" id="ARBA00022723"/>
    </source>
</evidence>
<keyword evidence="5" id="KW-0408">Iron</keyword>
<dbReference type="AlphaFoldDB" id="H0ETF6"/>
<organism evidence="6 7">
    <name type="scientific">Glarea lozoyensis (strain ATCC 74030 / MF5533)</name>
    <dbReference type="NCBI Taxonomy" id="1104152"/>
    <lineage>
        <taxon>Eukaryota</taxon>
        <taxon>Fungi</taxon>
        <taxon>Dikarya</taxon>
        <taxon>Ascomycota</taxon>
        <taxon>Pezizomycotina</taxon>
        <taxon>Leotiomycetes</taxon>
        <taxon>Helotiales</taxon>
        <taxon>Helotiaceae</taxon>
        <taxon>Glarea</taxon>
    </lineage>
</organism>
<comment type="cofactor">
    <cofactor evidence="1">
        <name>heme</name>
        <dbReference type="ChEBI" id="CHEBI:30413"/>
    </cofactor>
</comment>
<keyword evidence="3" id="KW-0349">Heme</keyword>
<dbReference type="GO" id="GO:0020037">
    <property type="term" value="F:heme binding"/>
    <property type="evidence" value="ECO:0007669"/>
    <property type="project" value="InterPro"/>
</dbReference>
<dbReference type="GO" id="GO:0004497">
    <property type="term" value="F:monooxygenase activity"/>
    <property type="evidence" value="ECO:0007669"/>
    <property type="project" value="InterPro"/>
</dbReference>
<evidence type="ECO:0000256" key="1">
    <source>
        <dbReference type="ARBA" id="ARBA00001971"/>
    </source>
</evidence>
<keyword evidence="4" id="KW-0479">Metal-binding</keyword>
<reference evidence="6 7" key="1">
    <citation type="journal article" date="2012" name="Eukaryot. Cell">
        <title>Genome sequence of the fungus Glarea lozoyensis: the first genome sequence of a species from the Helotiaceae family.</title>
        <authorList>
            <person name="Youssar L."/>
            <person name="Gruening B.A."/>
            <person name="Erxleben A."/>
            <person name="Guenther S."/>
            <person name="Huettel W."/>
        </authorList>
    </citation>
    <scope>NUCLEOTIDE SEQUENCE [LARGE SCALE GENOMIC DNA]</scope>
    <source>
        <strain evidence="7">ATCC 74030 / MF5533</strain>
    </source>
</reference>
<evidence type="ECO:0000313" key="7">
    <source>
        <dbReference type="Proteomes" id="UP000005446"/>
    </source>
</evidence>
<name>H0ETF6_GLAL7</name>
<accession>H0ETF6</accession>
<proteinExistence type="inferred from homology"/>
<gene>
    <name evidence="6" type="ORF">M7I_6018</name>
</gene>
<dbReference type="EMBL" id="AGUE01000161">
    <property type="protein sequence ID" value="EHK98251.1"/>
    <property type="molecule type" value="Genomic_DNA"/>
</dbReference>